<dbReference type="AlphaFoldDB" id="A0A1Q3AWH7"/>
<sequence length="370" mass="41256">MGSEPFALGKGFSKGFSSNKPETSTQDKGKNKVVDVPHDRPNLSRGDKKSFKCHGYGHFQADCPNKKVMTLKEIEEIEGDSQEEESEEESSNDDGAFVAEPKDGELLVIRRVLHAKEIEPDDQRETIFQSRCTIKERVCSLIIDGGSCTNVASTTLVEKLGLSTTAHPTPYKLWWLSNGNHIKVTQQVLLSFSIGKKCKDEVLCDVIPMDACHLLLGRPWQFDKEAKHDGRKNTYIIKHEKKIITLTPLSPSQIQVTKTPKNTKESLFLSEGSVERAINNNEPVIALLLVEEHEKVEESTLKPKLQPLLEEFWDVFPSEFPKVLPPIRGIEHQIDFIPGSILPNKAAYRCNPEEAKECDASGVGIGAVLS</sequence>
<dbReference type="PANTHER" id="PTHR35046">
    <property type="entry name" value="ZINC KNUCKLE (CCHC-TYPE) FAMILY PROTEIN"/>
    <property type="match status" value="1"/>
</dbReference>
<dbReference type="InParanoid" id="A0A1Q3AWH7"/>
<dbReference type="InterPro" id="IPR036875">
    <property type="entry name" value="Znf_CCHC_sf"/>
</dbReference>
<dbReference type="InterPro" id="IPR021109">
    <property type="entry name" value="Peptidase_aspartic_dom_sf"/>
</dbReference>
<gene>
    <name evidence="2" type="ORF">CFOL_v3_03637</name>
</gene>
<protein>
    <submittedName>
        <fullName evidence="2">Asp_protease_2 domain-containing protein</fullName>
    </submittedName>
</protein>
<feature type="region of interest" description="Disordered" evidence="1">
    <location>
        <begin position="1"/>
        <end position="50"/>
    </location>
</feature>
<keyword evidence="3" id="KW-1185">Reference proteome</keyword>
<feature type="compositionally biased region" description="Basic and acidic residues" evidence="1">
    <location>
        <begin position="25"/>
        <end position="50"/>
    </location>
</feature>
<evidence type="ECO:0000313" key="2">
    <source>
        <dbReference type="EMBL" id="GAV60106.1"/>
    </source>
</evidence>
<organism evidence="2 3">
    <name type="scientific">Cephalotus follicularis</name>
    <name type="common">Albany pitcher plant</name>
    <dbReference type="NCBI Taxonomy" id="3775"/>
    <lineage>
        <taxon>Eukaryota</taxon>
        <taxon>Viridiplantae</taxon>
        <taxon>Streptophyta</taxon>
        <taxon>Embryophyta</taxon>
        <taxon>Tracheophyta</taxon>
        <taxon>Spermatophyta</taxon>
        <taxon>Magnoliopsida</taxon>
        <taxon>eudicotyledons</taxon>
        <taxon>Gunneridae</taxon>
        <taxon>Pentapetalae</taxon>
        <taxon>rosids</taxon>
        <taxon>fabids</taxon>
        <taxon>Oxalidales</taxon>
        <taxon>Cephalotaceae</taxon>
        <taxon>Cephalotus</taxon>
    </lineage>
</organism>
<name>A0A1Q3AWH7_CEPFO</name>
<dbReference type="GO" id="GO:0008233">
    <property type="term" value="F:peptidase activity"/>
    <property type="evidence" value="ECO:0007669"/>
    <property type="project" value="UniProtKB-KW"/>
</dbReference>
<reference evidence="3" key="1">
    <citation type="submission" date="2016-04" db="EMBL/GenBank/DDBJ databases">
        <title>Cephalotus genome sequencing.</title>
        <authorList>
            <person name="Fukushima K."/>
            <person name="Hasebe M."/>
            <person name="Fang X."/>
        </authorList>
    </citation>
    <scope>NUCLEOTIDE SEQUENCE [LARGE SCALE GENOMIC DNA]</scope>
    <source>
        <strain evidence="3">cv. St1</strain>
    </source>
</reference>
<keyword evidence="2" id="KW-0378">Hydrolase</keyword>
<dbReference type="PANTHER" id="PTHR35046:SF26">
    <property type="entry name" value="RNA-DIRECTED DNA POLYMERASE"/>
    <property type="match status" value="1"/>
</dbReference>
<dbReference type="Gene3D" id="2.40.70.10">
    <property type="entry name" value="Acid Proteases"/>
    <property type="match status" value="1"/>
</dbReference>
<dbReference type="GO" id="GO:0006508">
    <property type="term" value="P:proteolysis"/>
    <property type="evidence" value="ECO:0007669"/>
    <property type="project" value="UniProtKB-KW"/>
</dbReference>
<dbReference type="OrthoDB" id="688043at2759"/>
<proteinExistence type="predicted"/>
<feature type="region of interest" description="Disordered" evidence="1">
    <location>
        <begin position="77"/>
        <end position="97"/>
    </location>
</feature>
<evidence type="ECO:0000313" key="3">
    <source>
        <dbReference type="Proteomes" id="UP000187406"/>
    </source>
</evidence>
<feature type="compositionally biased region" description="Acidic residues" evidence="1">
    <location>
        <begin position="77"/>
        <end position="92"/>
    </location>
</feature>
<accession>A0A1Q3AWH7</accession>
<comment type="caution">
    <text evidence="2">The sequence shown here is derived from an EMBL/GenBank/DDBJ whole genome shotgun (WGS) entry which is preliminary data.</text>
</comment>
<keyword evidence="2" id="KW-0645">Protease</keyword>
<evidence type="ECO:0000256" key="1">
    <source>
        <dbReference type="SAM" id="MobiDB-lite"/>
    </source>
</evidence>
<dbReference type="EMBL" id="BDDD01000136">
    <property type="protein sequence ID" value="GAV60106.1"/>
    <property type="molecule type" value="Genomic_DNA"/>
</dbReference>
<dbReference type="SUPFAM" id="SSF57756">
    <property type="entry name" value="Retrovirus zinc finger-like domains"/>
    <property type="match status" value="1"/>
</dbReference>
<dbReference type="Proteomes" id="UP000187406">
    <property type="component" value="Unassembled WGS sequence"/>
</dbReference>
<dbReference type="CDD" id="cd00303">
    <property type="entry name" value="retropepsin_like"/>
    <property type="match status" value="1"/>
</dbReference>
<feature type="compositionally biased region" description="Polar residues" evidence="1">
    <location>
        <begin position="15"/>
        <end position="24"/>
    </location>
</feature>
<dbReference type="GO" id="GO:0008270">
    <property type="term" value="F:zinc ion binding"/>
    <property type="evidence" value="ECO:0007669"/>
    <property type="project" value="InterPro"/>
</dbReference>
<dbReference type="GO" id="GO:0003676">
    <property type="term" value="F:nucleic acid binding"/>
    <property type="evidence" value="ECO:0007669"/>
    <property type="project" value="InterPro"/>
</dbReference>